<dbReference type="InterPro" id="IPR051104">
    <property type="entry name" value="FAD_monoxygenase"/>
</dbReference>
<feature type="domain" description="FAD-binding" evidence="4">
    <location>
        <begin position="8"/>
        <end position="167"/>
    </location>
</feature>
<gene>
    <name evidence="5" type="primary">azaH</name>
    <name evidence="5" type="ORF">LSUE1_G004668</name>
</gene>
<dbReference type="PANTHER" id="PTHR46720">
    <property type="entry name" value="HYDROXYLASE, PUTATIVE (AFU_ORTHOLOGUE AFUA_3G01460)-RELATED"/>
    <property type="match status" value="1"/>
</dbReference>
<keyword evidence="6" id="KW-1185">Reference proteome</keyword>
<dbReference type="PANTHER" id="PTHR46720:SF3">
    <property type="entry name" value="FAD-BINDING DOMAIN-CONTAINING PROTEIN-RELATED"/>
    <property type="match status" value="1"/>
</dbReference>
<keyword evidence="3" id="KW-0560">Oxidoreductase</keyword>
<evidence type="ECO:0000256" key="1">
    <source>
        <dbReference type="ARBA" id="ARBA00022630"/>
    </source>
</evidence>
<dbReference type="Pfam" id="PF01494">
    <property type="entry name" value="FAD_binding_3"/>
    <property type="match status" value="2"/>
</dbReference>
<evidence type="ECO:0000256" key="2">
    <source>
        <dbReference type="ARBA" id="ARBA00022827"/>
    </source>
</evidence>
<sequence length="464" mass="51372">MPDQKPLEVAIIGGGITGVTLALGLQRRAIPFTIYERTPSFREIGAGIGFTPNAERAMRELDPRIHQCFREIATRNKDDYLRLVDGLSSDMKERLICEIGVSRDVADLTFLLGIVEHLPKESVKFGKSIEAIEDVDGQQVQMTFEDGSTAQADVVIGCDGIHSKMRQLMFDTTHPACRPAYAHKFAFRGLISAEKTQLLEQIYKNERLMHMVRYTQALCFQSSGIPASNTYLEGTEHLLGAVLTCQQGTDAHVVTFPVAAGKLVNVVAFVTDPHPWPLTDGKLVMPATKEDAVSAYTNFGPAVRHIISLLPDVLDKWAIFDMYDNPLPTFVRGRLGLAGDAAHPSSPNHGAGAGCGIEDALALAEVLAAVQKKTSVVPIAAVIPEALEAYNEVRYERGQWLVESSRIVGTMYERQHEQTNDDEDEWRREFSLRCHTIWDFDVQAMVGWELEAFERKLSKGSVST</sequence>
<dbReference type="InterPro" id="IPR036188">
    <property type="entry name" value="FAD/NAD-bd_sf"/>
</dbReference>
<dbReference type="AlphaFoldDB" id="A0A8T9C401"/>
<feature type="domain" description="FAD-binding" evidence="4">
    <location>
        <begin position="314"/>
        <end position="399"/>
    </location>
</feature>
<dbReference type="PRINTS" id="PR00420">
    <property type="entry name" value="RNGMNOXGNASE"/>
</dbReference>
<keyword evidence="5" id="KW-0503">Monooxygenase</keyword>
<protein>
    <submittedName>
        <fullName evidence="5">FAD-dependent monooxygenase azaH</fullName>
    </submittedName>
</protein>
<dbReference type="OrthoDB" id="10021397at2759"/>
<proteinExistence type="predicted"/>
<evidence type="ECO:0000313" key="5">
    <source>
        <dbReference type="EMBL" id="TVY80368.1"/>
    </source>
</evidence>
<dbReference type="Proteomes" id="UP000469558">
    <property type="component" value="Unassembled WGS sequence"/>
</dbReference>
<dbReference type="EMBL" id="QGMK01000697">
    <property type="protein sequence ID" value="TVY80368.1"/>
    <property type="molecule type" value="Genomic_DNA"/>
</dbReference>
<dbReference type="GO" id="GO:0071949">
    <property type="term" value="F:FAD binding"/>
    <property type="evidence" value="ECO:0007669"/>
    <property type="project" value="InterPro"/>
</dbReference>
<dbReference type="SUPFAM" id="SSF54373">
    <property type="entry name" value="FAD-linked reductases, C-terminal domain"/>
    <property type="match status" value="1"/>
</dbReference>
<dbReference type="GO" id="GO:0004497">
    <property type="term" value="F:monooxygenase activity"/>
    <property type="evidence" value="ECO:0007669"/>
    <property type="project" value="UniProtKB-KW"/>
</dbReference>
<evidence type="ECO:0000259" key="4">
    <source>
        <dbReference type="Pfam" id="PF01494"/>
    </source>
</evidence>
<dbReference type="InterPro" id="IPR002938">
    <property type="entry name" value="FAD-bd"/>
</dbReference>
<dbReference type="GO" id="GO:0044550">
    <property type="term" value="P:secondary metabolite biosynthetic process"/>
    <property type="evidence" value="ECO:0007669"/>
    <property type="project" value="TreeGrafter"/>
</dbReference>
<dbReference type="Gene3D" id="3.50.50.60">
    <property type="entry name" value="FAD/NAD(P)-binding domain"/>
    <property type="match status" value="1"/>
</dbReference>
<accession>A0A8T9C401</accession>
<evidence type="ECO:0000313" key="6">
    <source>
        <dbReference type="Proteomes" id="UP000469558"/>
    </source>
</evidence>
<evidence type="ECO:0000256" key="3">
    <source>
        <dbReference type="ARBA" id="ARBA00023002"/>
    </source>
</evidence>
<dbReference type="SUPFAM" id="SSF51905">
    <property type="entry name" value="FAD/NAD(P)-binding domain"/>
    <property type="match status" value="1"/>
</dbReference>
<keyword evidence="1" id="KW-0285">Flavoprotein</keyword>
<comment type="caution">
    <text evidence="5">The sequence shown here is derived from an EMBL/GenBank/DDBJ whole genome shotgun (WGS) entry which is preliminary data.</text>
</comment>
<organism evidence="5 6">
    <name type="scientific">Lachnellula suecica</name>
    <dbReference type="NCBI Taxonomy" id="602035"/>
    <lineage>
        <taxon>Eukaryota</taxon>
        <taxon>Fungi</taxon>
        <taxon>Dikarya</taxon>
        <taxon>Ascomycota</taxon>
        <taxon>Pezizomycotina</taxon>
        <taxon>Leotiomycetes</taxon>
        <taxon>Helotiales</taxon>
        <taxon>Lachnaceae</taxon>
        <taxon>Lachnellula</taxon>
    </lineage>
</organism>
<keyword evidence="2" id="KW-0274">FAD</keyword>
<reference evidence="5 6" key="1">
    <citation type="submission" date="2018-05" db="EMBL/GenBank/DDBJ databases">
        <title>Genome sequencing and assembly of the regulated plant pathogen Lachnellula willkommii and related sister species for the development of diagnostic species identification markers.</title>
        <authorList>
            <person name="Giroux E."/>
            <person name="Bilodeau G."/>
        </authorList>
    </citation>
    <scope>NUCLEOTIDE SEQUENCE [LARGE SCALE GENOMIC DNA]</scope>
    <source>
        <strain evidence="5 6">CBS 268.59</strain>
    </source>
</reference>
<name>A0A8T9C401_9HELO</name>